<protein>
    <submittedName>
        <fullName evidence="2">Glycosyltransferase</fullName>
    </submittedName>
</protein>
<feature type="domain" description="Erythromycin biosynthesis protein CIII-like C-terminal" evidence="1">
    <location>
        <begin position="303"/>
        <end position="410"/>
    </location>
</feature>
<evidence type="ECO:0000259" key="1">
    <source>
        <dbReference type="Pfam" id="PF06722"/>
    </source>
</evidence>
<dbReference type="Pfam" id="PF06722">
    <property type="entry name" value="EryCIII-like_C"/>
    <property type="match status" value="1"/>
</dbReference>
<dbReference type="InterPro" id="IPR002213">
    <property type="entry name" value="UDP_glucos_trans"/>
</dbReference>
<dbReference type="SUPFAM" id="SSF53756">
    <property type="entry name" value="UDP-Glycosyltransferase/glycogen phosphorylase"/>
    <property type="match status" value="1"/>
</dbReference>
<sequence>MKIRKILFATMPLDGHFNPLTSLAKHLLQQGHDVRWYTGNTFTEKLKKLEIPHYPFKKALEVNQYNMDTLFPERHQYKTTISKLKFDIDQIFILRAPEYAEDIFQIYKDFEFEVLVYDNAFPAAQIIREKLHVPCVSMGIMPLSESSVDLPPAGMGLTPSSGFWGRRKQDFLRFLATNILFKHSTQQYNKVLEQFQISPAKGLIFDIIVKQADLFLQSGVPGFEYKRSDLSSHIKFVGPLLPFKAVGSSAEFKYRELLKQYKKVILATQGTVERDTEKLLVPTLEAFKDSEYLLIVTTGGSRTEELRSRYPQKNIVIEDFIDFNTIMPIADVYVSNGGYGGVLLSLQNRLPMVVAGVHEGKNEINARIGYFKLGINLKTETPTPQQIRNSVDKVLSDNTYQKNVNQLGEEFGRYDTNVTCERYILNLITQHKNRVIASQALESMLSA</sequence>
<proteinExistence type="predicted"/>
<dbReference type="PANTHER" id="PTHR48050:SF13">
    <property type="entry name" value="STEROL 3-BETA-GLUCOSYLTRANSFERASE UGT80A2"/>
    <property type="match status" value="1"/>
</dbReference>
<dbReference type="GO" id="GO:0008194">
    <property type="term" value="F:UDP-glycosyltransferase activity"/>
    <property type="evidence" value="ECO:0007669"/>
    <property type="project" value="InterPro"/>
</dbReference>
<reference evidence="2" key="1">
    <citation type="submission" date="2023-05" db="EMBL/GenBank/DDBJ databases">
        <authorList>
            <person name="Zhang X."/>
        </authorList>
    </citation>
    <scope>NUCLEOTIDE SEQUENCE</scope>
    <source>
        <strain evidence="2">YF14B1</strain>
    </source>
</reference>
<comment type="caution">
    <text evidence="2">The sequence shown here is derived from an EMBL/GenBank/DDBJ whole genome shotgun (WGS) entry which is preliminary data.</text>
</comment>
<dbReference type="CDD" id="cd03784">
    <property type="entry name" value="GT1_Gtf-like"/>
    <property type="match status" value="1"/>
</dbReference>
<dbReference type="Gene3D" id="3.40.50.2000">
    <property type="entry name" value="Glycogen Phosphorylase B"/>
    <property type="match status" value="2"/>
</dbReference>
<dbReference type="GO" id="GO:0017000">
    <property type="term" value="P:antibiotic biosynthetic process"/>
    <property type="evidence" value="ECO:0007669"/>
    <property type="project" value="UniProtKB-ARBA"/>
</dbReference>
<accession>A0AAE3QQ44</accession>
<organism evidence="2 3">
    <name type="scientific">Xanthocytophaga flava</name>
    <dbReference type="NCBI Taxonomy" id="3048013"/>
    <lineage>
        <taxon>Bacteria</taxon>
        <taxon>Pseudomonadati</taxon>
        <taxon>Bacteroidota</taxon>
        <taxon>Cytophagia</taxon>
        <taxon>Cytophagales</taxon>
        <taxon>Rhodocytophagaceae</taxon>
        <taxon>Xanthocytophaga</taxon>
    </lineage>
</organism>
<evidence type="ECO:0000313" key="2">
    <source>
        <dbReference type="EMBL" id="MDJ1483240.1"/>
    </source>
</evidence>
<dbReference type="RefSeq" id="WP_313982903.1">
    <property type="nucleotide sequence ID" value="NZ_JASJOS010000010.1"/>
</dbReference>
<evidence type="ECO:0000313" key="3">
    <source>
        <dbReference type="Proteomes" id="UP001241110"/>
    </source>
</evidence>
<dbReference type="AlphaFoldDB" id="A0AAE3QQ44"/>
<dbReference type="EMBL" id="JASJOS010000010">
    <property type="protein sequence ID" value="MDJ1483240.1"/>
    <property type="molecule type" value="Genomic_DNA"/>
</dbReference>
<dbReference type="GO" id="GO:0016758">
    <property type="term" value="F:hexosyltransferase activity"/>
    <property type="evidence" value="ECO:0007669"/>
    <property type="project" value="UniProtKB-ARBA"/>
</dbReference>
<dbReference type="Proteomes" id="UP001241110">
    <property type="component" value="Unassembled WGS sequence"/>
</dbReference>
<name>A0AAE3QQ44_9BACT</name>
<dbReference type="InterPro" id="IPR050426">
    <property type="entry name" value="Glycosyltransferase_28"/>
</dbReference>
<dbReference type="InterPro" id="IPR010610">
    <property type="entry name" value="EryCIII-like_C"/>
</dbReference>
<gene>
    <name evidence="2" type="ORF">QNI16_22270</name>
</gene>
<dbReference type="PANTHER" id="PTHR48050">
    <property type="entry name" value="STEROL 3-BETA-GLUCOSYLTRANSFERASE"/>
    <property type="match status" value="1"/>
</dbReference>